<proteinExistence type="predicted"/>
<gene>
    <name evidence="1" type="ORF">CIMG_13061</name>
</gene>
<evidence type="ECO:0000313" key="2">
    <source>
        <dbReference type="Proteomes" id="UP000001261"/>
    </source>
</evidence>
<keyword evidence="2" id="KW-1185">Reference proteome</keyword>
<protein>
    <submittedName>
        <fullName evidence="1">Uncharacterized protein</fullName>
    </submittedName>
</protein>
<dbReference type="InParanoid" id="A0A0D8JTX3"/>
<dbReference type="Proteomes" id="UP000001261">
    <property type="component" value="Unassembled WGS sequence"/>
</dbReference>
<accession>A0A0D8JTX3</accession>
<reference evidence="2" key="2">
    <citation type="journal article" date="2010" name="Genome Res.">
        <title>Population genomic sequencing of Coccidioides fungi reveals recent hybridization and transposon control.</title>
        <authorList>
            <person name="Neafsey D.E."/>
            <person name="Barker B.M."/>
            <person name="Sharpton T.J."/>
            <person name="Stajich J.E."/>
            <person name="Park D.J."/>
            <person name="Whiston E."/>
            <person name="Hung C.-Y."/>
            <person name="McMahan C."/>
            <person name="White J."/>
            <person name="Sykes S."/>
            <person name="Heiman D."/>
            <person name="Young S."/>
            <person name="Zeng Q."/>
            <person name="Abouelleil A."/>
            <person name="Aftuck L."/>
            <person name="Bessette D."/>
            <person name="Brown A."/>
            <person name="FitzGerald M."/>
            <person name="Lui A."/>
            <person name="Macdonald J.P."/>
            <person name="Priest M."/>
            <person name="Orbach M.J."/>
            <person name="Galgiani J.N."/>
            <person name="Kirkland T.N."/>
            <person name="Cole G.T."/>
            <person name="Birren B.W."/>
            <person name="Henn M.R."/>
            <person name="Taylor J.W."/>
            <person name="Rounsley S.D."/>
        </authorList>
    </citation>
    <scope>GENOME REANNOTATION</scope>
    <source>
        <strain evidence="2">RS</strain>
    </source>
</reference>
<dbReference type="EMBL" id="GG704912">
    <property type="protein sequence ID" value="KJF60589.1"/>
    <property type="molecule type" value="Genomic_DNA"/>
</dbReference>
<dbReference type="AlphaFoldDB" id="A0A0D8JTX3"/>
<evidence type="ECO:0000313" key="1">
    <source>
        <dbReference type="EMBL" id="KJF60589.1"/>
    </source>
</evidence>
<reference evidence="2" key="1">
    <citation type="journal article" date="2009" name="Genome Res.">
        <title>Comparative genomic analyses of the human fungal pathogens Coccidioides and their relatives.</title>
        <authorList>
            <person name="Sharpton T.J."/>
            <person name="Stajich J.E."/>
            <person name="Rounsley S.D."/>
            <person name="Gardner M.J."/>
            <person name="Wortman J.R."/>
            <person name="Jordar V.S."/>
            <person name="Maiti R."/>
            <person name="Kodira C.D."/>
            <person name="Neafsey D.E."/>
            <person name="Zeng Q."/>
            <person name="Hung C.-Y."/>
            <person name="McMahan C."/>
            <person name="Muszewska A."/>
            <person name="Grynberg M."/>
            <person name="Mandel M.A."/>
            <person name="Kellner E.M."/>
            <person name="Barker B.M."/>
            <person name="Galgiani J.N."/>
            <person name="Orbach M.J."/>
            <person name="Kirkland T.N."/>
            <person name="Cole G.T."/>
            <person name="Henn M.R."/>
            <person name="Birren B.W."/>
            <person name="Taylor J.W."/>
        </authorList>
    </citation>
    <scope>NUCLEOTIDE SEQUENCE [LARGE SCALE GENOMIC DNA]</scope>
    <source>
        <strain evidence="2">RS</strain>
    </source>
</reference>
<dbReference type="VEuPathDB" id="FungiDB:CIMG_13061"/>
<dbReference type="GeneID" id="24164688"/>
<sequence length="124" mass="13983">MGFPGCAYPKRRPSGHYNPRLLRISHPYQSWPCAFKIEIAIKTSAIHSRYVSDKTSTGGLFIIVIIRTSNGKPLVNRSIRLLPCPGKYSDAISQDISVKLFFKHSGPADQSKQEIWPRVLGDWN</sequence>
<organism evidence="1 2">
    <name type="scientific">Coccidioides immitis (strain RS)</name>
    <name type="common">Valley fever fungus</name>
    <dbReference type="NCBI Taxonomy" id="246410"/>
    <lineage>
        <taxon>Eukaryota</taxon>
        <taxon>Fungi</taxon>
        <taxon>Dikarya</taxon>
        <taxon>Ascomycota</taxon>
        <taxon>Pezizomycotina</taxon>
        <taxon>Eurotiomycetes</taxon>
        <taxon>Eurotiomycetidae</taxon>
        <taxon>Onygenales</taxon>
        <taxon>Onygenaceae</taxon>
        <taxon>Coccidioides</taxon>
    </lineage>
</organism>
<dbReference type="RefSeq" id="XP_004445382.1">
    <property type="nucleotide sequence ID" value="XM_004445325.1"/>
</dbReference>
<dbReference type="KEGG" id="cim:CIMG_13061"/>
<name>A0A0D8JTX3_COCIM</name>